<dbReference type="GO" id="GO:0008324">
    <property type="term" value="F:monoatomic cation transmembrane transporter activity"/>
    <property type="evidence" value="ECO:0007669"/>
    <property type="project" value="InterPro"/>
</dbReference>
<feature type="domain" description="Cation efflux protein cytoplasmic" evidence="4">
    <location>
        <begin position="40"/>
        <end position="112"/>
    </location>
</feature>
<dbReference type="NCBIfam" id="TIGR01297">
    <property type="entry name" value="CDF"/>
    <property type="match status" value="1"/>
</dbReference>
<comment type="similarity">
    <text evidence="1">Belongs to the cation diffusion facilitator (CDF) transporter (TC 2.A.4) family. FieF subfamily.</text>
</comment>
<feature type="non-terminal residue" evidence="5">
    <location>
        <position position="1"/>
    </location>
</feature>
<keyword evidence="2" id="KW-0813">Transport</keyword>
<dbReference type="GO" id="GO:0016020">
    <property type="term" value="C:membrane"/>
    <property type="evidence" value="ECO:0007669"/>
    <property type="project" value="UniProtKB-SubCell"/>
</dbReference>
<reference evidence="5" key="1">
    <citation type="submission" date="2020-05" db="EMBL/GenBank/DDBJ databases">
        <title>Sulfur intermediates as new biogeochemical hubs in an aquatic model microbial ecosystem.</title>
        <authorList>
            <person name="Vigneron A."/>
        </authorList>
    </citation>
    <scope>NUCLEOTIDE SEQUENCE</scope>
    <source>
        <strain evidence="5">Bin.250</strain>
    </source>
</reference>
<sequence>SWLEMLAAIGVSLMIAQIGWKLVRQSVEELVDTAVAESYVQDIQKSIEEVEGVRGVHSLRTRRMGPDVLADIHLQVNPAISVSEGHHIGEWVTRALLEEFSELTDVIVHIDAEDDELLETRDAASIPPLRREIRTALTEAWSDEVTPEEIRKMILHYLNHRVDVELHLNKDRFTDSATAGQLQNRLEMLATHLPWVNHVTVWYG</sequence>
<dbReference type="InterPro" id="IPR027470">
    <property type="entry name" value="Cation_efflux_CTD"/>
</dbReference>
<dbReference type="PANTHER" id="PTHR43840">
    <property type="entry name" value="MITOCHONDRIAL METAL TRANSPORTER 1-RELATED"/>
    <property type="match status" value="1"/>
</dbReference>
<dbReference type="InterPro" id="IPR036837">
    <property type="entry name" value="Cation_efflux_CTD_sf"/>
</dbReference>
<organism evidence="5 6">
    <name type="scientific">SAR86 cluster bacterium</name>
    <dbReference type="NCBI Taxonomy" id="2030880"/>
    <lineage>
        <taxon>Bacteria</taxon>
        <taxon>Pseudomonadati</taxon>
        <taxon>Pseudomonadota</taxon>
        <taxon>Gammaproteobacteria</taxon>
        <taxon>SAR86 cluster</taxon>
    </lineage>
</organism>
<accession>A0A972VU05</accession>
<protein>
    <submittedName>
        <fullName evidence="5">Cation diffusion facilitator family transporter</fullName>
    </submittedName>
</protein>
<dbReference type="Pfam" id="PF16916">
    <property type="entry name" value="ZT_dimer"/>
    <property type="match status" value="1"/>
</dbReference>
<dbReference type="PANTHER" id="PTHR43840:SF15">
    <property type="entry name" value="MITOCHONDRIAL METAL TRANSPORTER 1-RELATED"/>
    <property type="match status" value="1"/>
</dbReference>
<evidence type="ECO:0000259" key="4">
    <source>
        <dbReference type="Pfam" id="PF16916"/>
    </source>
</evidence>
<dbReference type="AlphaFoldDB" id="A0A972VU05"/>
<keyword evidence="3" id="KW-0410">Iron transport</keyword>
<proteinExistence type="inferred from homology"/>
<comment type="caution">
    <text evidence="5">The sequence shown here is derived from an EMBL/GenBank/DDBJ whole genome shotgun (WGS) entry which is preliminary data.</text>
</comment>
<dbReference type="InterPro" id="IPR050291">
    <property type="entry name" value="CDF_Transporter"/>
</dbReference>
<keyword evidence="3" id="KW-0406">Ion transport</keyword>
<dbReference type="InterPro" id="IPR002524">
    <property type="entry name" value="Cation_efflux"/>
</dbReference>
<evidence type="ECO:0000256" key="2">
    <source>
        <dbReference type="ARBA" id="ARBA00022448"/>
    </source>
</evidence>
<dbReference type="Proteomes" id="UP000754644">
    <property type="component" value="Unassembled WGS sequence"/>
</dbReference>
<gene>
    <name evidence="5" type="ORF">HQ497_02690</name>
</gene>
<dbReference type="SUPFAM" id="SSF160240">
    <property type="entry name" value="Cation efflux protein cytoplasmic domain-like"/>
    <property type="match status" value="1"/>
</dbReference>
<name>A0A972VU05_9GAMM</name>
<evidence type="ECO:0000256" key="1">
    <source>
        <dbReference type="ARBA" id="ARBA00010212"/>
    </source>
</evidence>
<dbReference type="Gene3D" id="3.30.70.1350">
    <property type="entry name" value="Cation efflux protein, cytoplasmic domain"/>
    <property type="match status" value="1"/>
</dbReference>
<dbReference type="EMBL" id="JABMOJ010000095">
    <property type="protein sequence ID" value="NQV64249.1"/>
    <property type="molecule type" value="Genomic_DNA"/>
</dbReference>
<evidence type="ECO:0000256" key="3">
    <source>
        <dbReference type="ARBA" id="ARBA00022496"/>
    </source>
</evidence>
<dbReference type="GO" id="GO:0006826">
    <property type="term" value="P:iron ion transport"/>
    <property type="evidence" value="ECO:0007669"/>
    <property type="project" value="UniProtKB-KW"/>
</dbReference>
<keyword evidence="3" id="KW-0408">Iron</keyword>
<evidence type="ECO:0000313" key="5">
    <source>
        <dbReference type="EMBL" id="NQV64249.1"/>
    </source>
</evidence>
<evidence type="ECO:0000313" key="6">
    <source>
        <dbReference type="Proteomes" id="UP000754644"/>
    </source>
</evidence>